<dbReference type="PANTHER" id="PTHR11592:SF78">
    <property type="entry name" value="GLUTATHIONE PEROXIDASE"/>
    <property type="match status" value="1"/>
</dbReference>
<dbReference type="GO" id="GO:0004601">
    <property type="term" value="F:peroxidase activity"/>
    <property type="evidence" value="ECO:0007669"/>
    <property type="project" value="UniProtKB-KW"/>
</dbReference>
<evidence type="ECO:0000256" key="1">
    <source>
        <dbReference type="ARBA" id="ARBA00006926"/>
    </source>
</evidence>
<evidence type="ECO:0000256" key="2">
    <source>
        <dbReference type="ARBA" id="ARBA00022559"/>
    </source>
</evidence>
<dbReference type="FunFam" id="3.40.30.10:FF:000010">
    <property type="entry name" value="Glutathione peroxidase"/>
    <property type="match status" value="1"/>
</dbReference>
<dbReference type="Proteomes" id="UP000262073">
    <property type="component" value="Chromosome"/>
</dbReference>
<reference evidence="6 7" key="1">
    <citation type="submission" date="2018-08" db="EMBL/GenBank/DDBJ databases">
        <title>Salinimonas sediminis sp. nov., a piezophilic bacterium isolated from a deep-sea sediment sample from the New Britain Trench.</title>
        <authorList>
            <person name="Cao J."/>
        </authorList>
    </citation>
    <scope>NUCLEOTIDE SEQUENCE [LARGE SCALE GENOMIC DNA]</scope>
    <source>
        <strain evidence="6 7">N102</strain>
    </source>
</reference>
<dbReference type="Gene3D" id="3.40.30.10">
    <property type="entry name" value="Glutaredoxin"/>
    <property type="match status" value="1"/>
</dbReference>
<evidence type="ECO:0000313" key="6">
    <source>
        <dbReference type="EMBL" id="AXR06513.1"/>
    </source>
</evidence>
<keyword evidence="3 5" id="KW-0560">Oxidoreductase</keyword>
<evidence type="ECO:0000256" key="3">
    <source>
        <dbReference type="ARBA" id="ARBA00023002"/>
    </source>
</evidence>
<evidence type="ECO:0000256" key="4">
    <source>
        <dbReference type="PIRSR" id="PIRSR000303-1"/>
    </source>
</evidence>
<dbReference type="PROSITE" id="PS51355">
    <property type="entry name" value="GLUTATHIONE_PEROXID_3"/>
    <property type="match status" value="1"/>
</dbReference>
<dbReference type="SUPFAM" id="SSF52833">
    <property type="entry name" value="Thioredoxin-like"/>
    <property type="match status" value="1"/>
</dbReference>
<keyword evidence="7" id="KW-1185">Reference proteome</keyword>
<dbReference type="KEGG" id="salm:D0Y50_09135"/>
<dbReference type="InterPro" id="IPR029760">
    <property type="entry name" value="GPX_CS"/>
</dbReference>
<dbReference type="OrthoDB" id="9785502at2"/>
<dbReference type="GO" id="GO:0034599">
    <property type="term" value="P:cellular response to oxidative stress"/>
    <property type="evidence" value="ECO:0007669"/>
    <property type="project" value="TreeGrafter"/>
</dbReference>
<dbReference type="RefSeq" id="WP_108567980.1">
    <property type="nucleotide sequence ID" value="NZ_CP031769.1"/>
</dbReference>
<feature type="active site" evidence="4">
    <location>
        <position position="36"/>
    </location>
</feature>
<accession>A0A346NLV6</accession>
<dbReference type="InterPro" id="IPR000889">
    <property type="entry name" value="Glutathione_peroxidase"/>
</dbReference>
<protein>
    <recommendedName>
        <fullName evidence="5">Glutathione peroxidase</fullName>
    </recommendedName>
</protein>
<dbReference type="PIRSF" id="PIRSF000303">
    <property type="entry name" value="Glutathion_perox"/>
    <property type="match status" value="1"/>
</dbReference>
<dbReference type="InterPro" id="IPR036249">
    <property type="entry name" value="Thioredoxin-like_sf"/>
</dbReference>
<dbReference type="CDD" id="cd00340">
    <property type="entry name" value="GSH_Peroxidase"/>
    <property type="match status" value="1"/>
</dbReference>
<evidence type="ECO:0000313" key="7">
    <source>
        <dbReference type="Proteomes" id="UP000262073"/>
    </source>
</evidence>
<dbReference type="InterPro" id="IPR029759">
    <property type="entry name" value="GPX_AS"/>
</dbReference>
<keyword evidence="2 5" id="KW-0575">Peroxidase</keyword>
<proteinExistence type="inferred from homology"/>
<name>A0A346NLV6_9ALTE</name>
<evidence type="ECO:0000256" key="5">
    <source>
        <dbReference type="RuleBase" id="RU000499"/>
    </source>
</evidence>
<dbReference type="Pfam" id="PF00255">
    <property type="entry name" value="GSHPx"/>
    <property type="match status" value="1"/>
</dbReference>
<gene>
    <name evidence="6" type="ORF">D0Y50_09135</name>
</gene>
<dbReference type="EMBL" id="CP031769">
    <property type="protein sequence ID" value="AXR06513.1"/>
    <property type="molecule type" value="Genomic_DNA"/>
</dbReference>
<comment type="similarity">
    <text evidence="1 5">Belongs to the glutathione peroxidase family.</text>
</comment>
<dbReference type="PRINTS" id="PR01011">
    <property type="entry name" value="GLUTPROXDASE"/>
</dbReference>
<dbReference type="PROSITE" id="PS00763">
    <property type="entry name" value="GLUTATHIONE_PEROXID_2"/>
    <property type="match status" value="1"/>
</dbReference>
<sequence length="159" mass="18075">MTTVYDFSARLNNTEQHELAHYHDKVLLIVNTASQCGFTGQYAGLEQLYRQYCARGLVVLGFPCNQFRQQEPGSDQQIATFCQTHYDISFPLFSKIEVNGAHAHPLFRYLKHQAPGLFGTTAIKWNFTKFLVNRQGHAVQRFGPPAKPDTLTQAIEQLL</sequence>
<dbReference type="PROSITE" id="PS00460">
    <property type="entry name" value="GLUTATHIONE_PEROXID_1"/>
    <property type="match status" value="1"/>
</dbReference>
<organism evidence="6 7">
    <name type="scientific">Salinimonas sediminis</name>
    <dbReference type="NCBI Taxonomy" id="2303538"/>
    <lineage>
        <taxon>Bacteria</taxon>
        <taxon>Pseudomonadati</taxon>
        <taxon>Pseudomonadota</taxon>
        <taxon>Gammaproteobacteria</taxon>
        <taxon>Alteromonadales</taxon>
        <taxon>Alteromonadaceae</taxon>
        <taxon>Alteromonas/Salinimonas group</taxon>
        <taxon>Salinimonas</taxon>
    </lineage>
</organism>
<dbReference type="PANTHER" id="PTHR11592">
    <property type="entry name" value="GLUTATHIONE PEROXIDASE"/>
    <property type="match status" value="1"/>
</dbReference>
<dbReference type="AlphaFoldDB" id="A0A346NLV6"/>